<evidence type="ECO:0000259" key="4">
    <source>
        <dbReference type="PROSITE" id="PS50110"/>
    </source>
</evidence>
<name>A0A2N1PRM4_9BACT</name>
<sequence>MSKKVILLVDDDPDFIEIQSEILTRNGFEVISSVNSEEAMNLLAESKVLPDLVITDVMMSTQDEGFTFCYKVKENPRTSHLPIIMLTSVNQGRKIGFDLKSPEARKWIRADDFADKPIRPEILISKINRLLAAH</sequence>
<dbReference type="InterPro" id="IPR011006">
    <property type="entry name" value="CheY-like_superfamily"/>
</dbReference>
<protein>
    <recommendedName>
        <fullName evidence="4">Response regulatory domain-containing protein</fullName>
    </recommendedName>
</protein>
<dbReference type="Proteomes" id="UP000233256">
    <property type="component" value="Unassembled WGS sequence"/>
</dbReference>
<dbReference type="PROSITE" id="PS50110">
    <property type="entry name" value="RESPONSE_REGULATORY"/>
    <property type="match status" value="1"/>
</dbReference>
<accession>A0A2N1PRM4</accession>
<dbReference type="InterPro" id="IPR001789">
    <property type="entry name" value="Sig_transdc_resp-reg_receiver"/>
</dbReference>
<organism evidence="5 6">
    <name type="scientific">Candidatus Wallbacteria bacterium HGW-Wallbacteria-1</name>
    <dbReference type="NCBI Taxonomy" id="2013854"/>
    <lineage>
        <taxon>Bacteria</taxon>
        <taxon>Candidatus Walliibacteriota</taxon>
    </lineage>
</organism>
<feature type="modified residue" description="4-aspartylphosphate" evidence="3">
    <location>
        <position position="56"/>
    </location>
</feature>
<dbReference type="EMBL" id="PGXC01000003">
    <property type="protein sequence ID" value="PKK90922.1"/>
    <property type="molecule type" value="Genomic_DNA"/>
</dbReference>
<dbReference type="PANTHER" id="PTHR44591">
    <property type="entry name" value="STRESS RESPONSE REGULATOR PROTEIN 1"/>
    <property type="match status" value="1"/>
</dbReference>
<feature type="domain" description="Response regulatory" evidence="4">
    <location>
        <begin position="5"/>
        <end position="131"/>
    </location>
</feature>
<dbReference type="PANTHER" id="PTHR44591:SF14">
    <property type="entry name" value="PROTEIN PILG"/>
    <property type="match status" value="1"/>
</dbReference>
<keyword evidence="1 3" id="KW-0597">Phosphoprotein</keyword>
<proteinExistence type="predicted"/>
<dbReference type="AlphaFoldDB" id="A0A2N1PRM4"/>
<dbReference type="SUPFAM" id="SSF52172">
    <property type="entry name" value="CheY-like"/>
    <property type="match status" value="1"/>
</dbReference>
<dbReference type="InterPro" id="IPR050595">
    <property type="entry name" value="Bact_response_regulator"/>
</dbReference>
<evidence type="ECO:0000256" key="1">
    <source>
        <dbReference type="ARBA" id="ARBA00022553"/>
    </source>
</evidence>
<evidence type="ECO:0000256" key="2">
    <source>
        <dbReference type="ARBA" id="ARBA00023012"/>
    </source>
</evidence>
<reference evidence="5 6" key="1">
    <citation type="journal article" date="2017" name="ISME J.">
        <title>Potential for microbial H2 and metal transformations associated with novel bacteria and archaea in deep terrestrial subsurface sediments.</title>
        <authorList>
            <person name="Hernsdorf A.W."/>
            <person name="Amano Y."/>
            <person name="Miyakawa K."/>
            <person name="Ise K."/>
            <person name="Suzuki Y."/>
            <person name="Anantharaman K."/>
            <person name="Probst A."/>
            <person name="Burstein D."/>
            <person name="Thomas B.C."/>
            <person name="Banfield J.F."/>
        </authorList>
    </citation>
    <scope>NUCLEOTIDE SEQUENCE [LARGE SCALE GENOMIC DNA]</scope>
    <source>
        <strain evidence="5">HGW-Wallbacteria-1</strain>
    </source>
</reference>
<evidence type="ECO:0000313" key="6">
    <source>
        <dbReference type="Proteomes" id="UP000233256"/>
    </source>
</evidence>
<evidence type="ECO:0000313" key="5">
    <source>
        <dbReference type="EMBL" id="PKK90922.1"/>
    </source>
</evidence>
<gene>
    <name evidence="5" type="ORF">CVV64_03905</name>
</gene>
<comment type="caution">
    <text evidence="5">The sequence shown here is derived from an EMBL/GenBank/DDBJ whole genome shotgun (WGS) entry which is preliminary data.</text>
</comment>
<keyword evidence="2" id="KW-0902">Two-component regulatory system</keyword>
<dbReference type="Gene3D" id="3.40.50.2300">
    <property type="match status" value="1"/>
</dbReference>
<evidence type="ECO:0000256" key="3">
    <source>
        <dbReference type="PROSITE-ProRule" id="PRU00169"/>
    </source>
</evidence>
<dbReference type="SMART" id="SM00448">
    <property type="entry name" value="REC"/>
    <property type="match status" value="1"/>
</dbReference>
<dbReference type="Pfam" id="PF00072">
    <property type="entry name" value="Response_reg"/>
    <property type="match status" value="1"/>
</dbReference>
<dbReference type="GO" id="GO:0000160">
    <property type="term" value="P:phosphorelay signal transduction system"/>
    <property type="evidence" value="ECO:0007669"/>
    <property type="project" value="UniProtKB-KW"/>
</dbReference>